<feature type="compositionally biased region" description="Polar residues" evidence="1">
    <location>
        <begin position="1"/>
        <end position="12"/>
    </location>
</feature>
<dbReference type="EMBL" id="JAPVEA010000009">
    <property type="protein sequence ID" value="KAJ5433172.1"/>
    <property type="molecule type" value="Genomic_DNA"/>
</dbReference>
<accession>A0AAD6FXQ4</accession>
<dbReference type="AlphaFoldDB" id="A0AAD6FXQ4"/>
<dbReference type="GeneID" id="81605953"/>
<dbReference type="Proteomes" id="UP001213681">
    <property type="component" value="Unassembled WGS sequence"/>
</dbReference>
<feature type="compositionally biased region" description="Basic and acidic residues" evidence="1">
    <location>
        <begin position="47"/>
        <end position="59"/>
    </location>
</feature>
<dbReference type="GO" id="GO:0031047">
    <property type="term" value="P:regulatory ncRNA-mediated gene silencing"/>
    <property type="evidence" value="ECO:0007669"/>
    <property type="project" value="InterPro"/>
</dbReference>
<reference evidence="2" key="1">
    <citation type="submission" date="2022-12" db="EMBL/GenBank/DDBJ databases">
        <authorList>
            <person name="Petersen C."/>
        </authorList>
    </citation>
    <scope>NUCLEOTIDE SEQUENCE</scope>
    <source>
        <strain evidence="2">IBT 16125</strain>
    </source>
</reference>
<feature type="region of interest" description="Disordered" evidence="1">
    <location>
        <begin position="1"/>
        <end position="116"/>
    </location>
</feature>
<feature type="compositionally biased region" description="Basic residues" evidence="1">
    <location>
        <begin position="88"/>
        <end position="101"/>
    </location>
</feature>
<feature type="compositionally biased region" description="Polar residues" evidence="1">
    <location>
        <begin position="26"/>
        <end position="43"/>
    </location>
</feature>
<comment type="caution">
    <text evidence="2">The sequence shown here is derived from an EMBL/GenBank/DDBJ whole genome shotgun (WGS) entry which is preliminary data.</text>
</comment>
<evidence type="ECO:0000313" key="2">
    <source>
        <dbReference type="EMBL" id="KAJ5433172.1"/>
    </source>
</evidence>
<dbReference type="RefSeq" id="XP_056760464.1">
    <property type="nucleotide sequence ID" value="XM_056915710.1"/>
</dbReference>
<dbReference type="Pfam" id="PF09692">
    <property type="entry name" value="Arb1"/>
    <property type="match status" value="1"/>
</dbReference>
<protein>
    <recommendedName>
        <fullName evidence="4">Argonaute complex, subunit Arb1</fullName>
    </recommendedName>
</protein>
<feature type="region of interest" description="Disordered" evidence="1">
    <location>
        <begin position="491"/>
        <end position="514"/>
    </location>
</feature>
<organism evidence="2 3">
    <name type="scientific">Penicillium daleae</name>
    <dbReference type="NCBI Taxonomy" id="63821"/>
    <lineage>
        <taxon>Eukaryota</taxon>
        <taxon>Fungi</taxon>
        <taxon>Dikarya</taxon>
        <taxon>Ascomycota</taxon>
        <taxon>Pezizomycotina</taxon>
        <taxon>Eurotiomycetes</taxon>
        <taxon>Eurotiomycetidae</taxon>
        <taxon>Eurotiales</taxon>
        <taxon>Aspergillaceae</taxon>
        <taxon>Penicillium</taxon>
    </lineage>
</organism>
<evidence type="ECO:0000256" key="1">
    <source>
        <dbReference type="SAM" id="MobiDB-lite"/>
    </source>
</evidence>
<evidence type="ECO:0000313" key="3">
    <source>
        <dbReference type="Proteomes" id="UP001213681"/>
    </source>
</evidence>
<evidence type="ECO:0008006" key="4">
    <source>
        <dbReference type="Google" id="ProtNLM"/>
    </source>
</evidence>
<name>A0AAD6FXQ4_9EURO</name>
<dbReference type="InterPro" id="IPR018606">
    <property type="entry name" value="Arb1"/>
</dbReference>
<reference evidence="2" key="2">
    <citation type="journal article" date="2023" name="IMA Fungus">
        <title>Comparative genomic study of the Penicillium genus elucidates a diverse pangenome and 15 lateral gene transfer events.</title>
        <authorList>
            <person name="Petersen C."/>
            <person name="Sorensen T."/>
            <person name="Nielsen M.R."/>
            <person name="Sondergaard T.E."/>
            <person name="Sorensen J.L."/>
            <person name="Fitzpatrick D.A."/>
            <person name="Frisvad J.C."/>
            <person name="Nielsen K.L."/>
        </authorList>
    </citation>
    <scope>NUCLEOTIDE SEQUENCE</scope>
    <source>
        <strain evidence="2">IBT 16125</strain>
    </source>
</reference>
<proteinExistence type="predicted"/>
<gene>
    <name evidence="2" type="ORF">N7458_012328</name>
</gene>
<dbReference type="GO" id="GO:0033167">
    <property type="term" value="C:ARC complex"/>
    <property type="evidence" value="ECO:0007669"/>
    <property type="project" value="InterPro"/>
</dbReference>
<keyword evidence="3" id="KW-1185">Reference proteome</keyword>
<sequence>MDSNPPTHSTAISGDLPIRSGKPMEPSTSAKIENGPSQESSGPCKSVRIEEVPEDDPAKPRAKVSEPQTKLDDEIALRAGEIMATTAKKSRRQKPKSKRGQGKPTGFEEYCADGPLTPEEHEETRQLYDPRIQEALTRFQWKRRMENDRRAIFFKYLQYGGVDASQNYGTGVSPKELKQMSNDEARQARSQTMIPRDRQKQEVNFEEVVRGFLSCYYANHYNPDSQESIKLATGTIRNLLTYLLFHDVCPEYKDNIIKARQICDIASVELWKNVQLIQQGPGSFNQSCSLLFGGRYHGSGEETNDWVPAQSWADRNLTPDAARKVVKFAIAGIASHGQASRFQELATKGELSAKQIPDIDGFEVISVSKPEADVRDFYHGFAPDLPIVGKIKARSFLNPAKPEIDMSPKERKAWQEGKGPEYDFEFFLEEDLLQHCYPGLRIASAIWEINCGVYYFDEIISAYPSFHLVLANDLMLRWKTPKEIVGEKPNVLDAQAEDVPLPEPEDHEDDEEKKLDDITEAVKAALRASGLDKEAENVGKG</sequence>